<evidence type="ECO:0000313" key="2">
    <source>
        <dbReference type="Proteomes" id="UP001303115"/>
    </source>
</evidence>
<dbReference type="Proteomes" id="UP001303115">
    <property type="component" value="Unassembled WGS sequence"/>
</dbReference>
<accession>A0AAN6SMV5</accession>
<dbReference type="InterPro" id="IPR011990">
    <property type="entry name" value="TPR-like_helical_dom_sf"/>
</dbReference>
<evidence type="ECO:0000313" key="1">
    <source>
        <dbReference type="EMBL" id="KAK4033103.1"/>
    </source>
</evidence>
<organism evidence="1 2">
    <name type="scientific">Parachaetomium inaequale</name>
    <dbReference type="NCBI Taxonomy" id="2588326"/>
    <lineage>
        <taxon>Eukaryota</taxon>
        <taxon>Fungi</taxon>
        <taxon>Dikarya</taxon>
        <taxon>Ascomycota</taxon>
        <taxon>Pezizomycotina</taxon>
        <taxon>Sordariomycetes</taxon>
        <taxon>Sordariomycetidae</taxon>
        <taxon>Sordariales</taxon>
        <taxon>Chaetomiaceae</taxon>
        <taxon>Parachaetomium</taxon>
    </lineage>
</organism>
<reference evidence="2" key="1">
    <citation type="journal article" date="2023" name="Mol. Phylogenet. Evol.">
        <title>Genome-scale phylogeny and comparative genomics of the fungal order Sordariales.</title>
        <authorList>
            <person name="Hensen N."/>
            <person name="Bonometti L."/>
            <person name="Westerberg I."/>
            <person name="Brannstrom I.O."/>
            <person name="Guillou S."/>
            <person name="Cros-Aarteil S."/>
            <person name="Calhoun S."/>
            <person name="Haridas S."/>
            <person name="Kuo A."/>
            <person name="Mondo S."/>
            <person name="Pangilinan J."/>
            <person name="Riley R."/>
            <person name="LaButti K."/>
            <person name="Andreopoulos B."/>
            <person name="Lipzen A."/>
            <person name="Chen C."/>
            <person name="Yan M."/>
            <person name="Daum C."/>
            <person name="Ng V."/>
            <person name="Clum A."/>
            <person name="Steindorff A."/>
            <person name="Ohm R.A."/>
            <person name="Martin F."/>
            <person name="Silar P."/>
            <person name="Natvig D.O."/>
            <person name="Lalanne C."/>
            <person name="Gautier V."/>
            <person name="Ament-Velasquez S.L."/>
            <person name="Kruys A."/>
            <person name="Hutchinson M.I."/>
            <person name="Powell A.J."/>
            <person name="Barry K."/>
            <person name="Miller A.N."/>
            <person name="Grigoriev I.V."/>
            <person name="Debuchy R."/>
            <person name="Gladieux P."/>
            <person name="Hiltunen Thoren M."/>
            <person name="Johannesson H."/>
        </authorList>
    </citation>
    <scope>NUCLEOTIDE SEQUENCE [LARGE SCALE GENOMIC DNA]</scope>
    <source>
        <strain evidence="2">CBS 284.82</strain>
    </source>
</reference>
<protein>
    <submittedName>
        <fullName evidence="1">Uncharacterized protein</fullName>
    </submittedName>
</protein>
<name>A0AAN6SMV5_9PEZI</name>
<dbReference type="SUPFAM" id="SSF48452">
    <property type="entry name" value="TPR-like"/>
    <property type="match status" value="1"/>
</dbReference>
<dbReference type="EMBL" id="MU854552">
    <property type="protein sequence ID" value="KAK4033103.1"/>
    <property type="molecule type" value="Genomic_DNA"/>
</dbReference>
<keyword evidence="2" id="KW-1185">Reference proteome</keyword>
<comment type="caution">
    <text evidence="1">The sequence shown here is derived from an EMBL/GenBank/DDBJ whole genome shotgun (WGS) entry which is preliminary data.</text>
</comment>
<proteinExistence type="predicted"/>
<sequence>MLNGLIEKQQQLDVSSLDVSSLLEEGAEFPATVLPEDFAMRGFSWVERYYPEGWFGADIETENKDWVQPSMTMTRVARVSWLGARITETMEGGEEKWLRFDLETRMFGGQVARL</sequence>
<gene>
    <name evidence="1" type="ORF">C8A01DRAFT_19922</name>
</gene>
<dbReference type="AlphaFoldDB" id="A0AAN6SMV5"/>